<reference evidence="2 3" key="1">
    <citation type="submission" date="2020-08" db="EMBL/GenBank/DDBJ databases">
        <title>Genomic Encyclopedia of Type Strains, Phase IV (KMG-IV): sequencing the most valuable type-strain genomes for metagenomic binning, comparative biology and taxonomic classification.</title>
        <authorList>
            <person name="Goeker M."/>
        </authorList>
    </citation>
    <scope>NUCLEOTIDE SEQUENCE [LARGE SCALE GENOMIC DNA]</scope>
    <source>
        <strain evidence="2 3">DSM 26701</strain>
    </source>
</reference>
<keyword evidence="3" id="KW-1185">Reference proteome</keyword>
<protein>
    <submittedName>
        <fullName evidence="2">Uncharacterized protein</fullName>
    </submittedName>
</protein>
<feature type="transmembrane region" description="Helical" evidence="1">
    <location>
        <begin position="49"/>
        <end position="76"/>
    </location>
</feature>
<accession>A0ABR6K2N7</accession>
<evidence type="ECO:0000256" key="1">
    <source>
        <dbReference type="SAM" id="Phobius"/>
    </source>
</evidence>
<evidence type="ECO:0000313" key="2">
    <source>
        <dbReference type="EMBL" id="MBB4603322.1"/>
    </source>
</evidence>
<organism evidence="2 3">
    <name type="scientific">Hymenobacter latericoloratus</name>
    <dbReference type="NCBI Taxonomy" id="1411121"/>
    <lineage>
        <taxon>Bacteria</taxon>
        <taxon>Pseudomonadati</taxon>
        <taxon>Bacteroidota</taxon>
        <taxon>Cytophagia</taxon>
        <taxon>Cytophagales</taxon>
        <taxon>Hymenobacteraceae</taxon>
        <taxon>Hymenobacter</taxon>
    </lineage>
</organism>
<name>A0ABR6K2N7_9BACT</name>
<keyword evidence="1" id="KW-0812">Transmembrane</keyword>
<keyword evidence="1" id="KW-0472">Membrane</keyword>
<dbReference type="EMBL" id="JACHNV010000009">
    <property type="protein sequence ID" value="MBB4603322.1"/>
    <property type="molecule type" value="Genomic_DNA"/>
</dbReference>
<proteinExistence type="predicted"/>
<feature type="transmembrane region" description="Helical" evidence="1">
    <location>
        <begin position="83"/>
        <end position="104"/>
    </location>
</feature>
<comment type="caution">
    <text evidence="2">The sequence shown here is derived from an EMBL/GenBank/DDBJ whole genome shotgun (WGS) entry which is preliminary data.</text>
</comment>
<feature type="transmembrane region" description="Helical" evidence="1">
    <location>
        <begin position="116"/>
        <end position="133"/>
    </location>
</feature>
<keyword evidence="1" id="KW-1133">Transmembrane helix</keyword>
<sequence>MKATLTYIRIILICMALAAWGRIFCESQSMMSWRELAGKPITLWMMTAAQNFAVEFFFFGFWHLLASATYGIYLLISRKGTPLARNIIVGSLNGFLWALLVLWLNNRLRSWRIEESYFLLCLYAVLGGLFALMHHKALALSKV</sequence>
<dbReference type="RefSeq" id="WP_184094118.1">
    <property type="nucleotide sequence ID" value="NZ_JACHNV010000009.1"/>
</dbReference>
<evidence type="ECO:0000313" key="3">
    <source>
        <dbReference type="Proteomes" id="UP000579570"/>
    </source>
</evidence>
<dbReference type="Proteomes" id="UP000579570">
    <property type="component" value="Unassembled WGS sequence"/>
</dbReference>
<gene>
    <name evidence="2" type="ORF">GGU46_003984</name>
</gene>